<dbReference type="CDD" id="cd00051">
    <property type="entry name" value="EFh"/>
    <property type="match status" value="1"/>
</dbReference>
<evidence type="ECO:0000256" key="5">
    <source>
        <dbReference type="ARBA" id="ARBA00022723"/>
    </source>
</evidence>
<dbReference type="Gene3D" id="1.10.238.10">
    <property type="entry name" value="EF-hand"/>
    <property type="match status" value="2"/>
</dbReference>
<feature type="domain" description="EF-hand" evidence="9">
    <location>
        <begin position="293"/>
        <end position="328"/>
    </location>
</feature>
<protein>
    <recommendedName>
        <fullName evidence="9">EF-hand domain-containing protein</fullName>
    </recommendedName>
</protein>
<evidence type="ECO:0000256" key="1">
    <source>
        <dbReference type="ARBA" id="ARBA00005104"/>
    </source>
</evidence>
<dbReference type="Pfam" id="PF00885">
    <property type="entry name" value="DMRL_synthase"/>
    <property type="match status" value="1"/>
</dbReference>
<dbReference type="Pfam" id="PF13202">
    <property type="entry name" value="EF-hand_5"/>
    <property type="match status" value="1"/>
</dbReference>
<evidence type="ECO:0000256" key="7">
    <source>
        <dbReference type="ARBA" id="ARBA00022837"/>
    </source>
</evidence>
<keyword evidence="11" id="KW-1185">Reference proteome</keyword>
<feature type="domain" description="EF-hand" evidence="9">
    <location>
        <begin position="266"/>
        <end position="292"/>
    </location>
</feature>
<dbReference type="PANTHER" id="PTHR34524">
    <property type="entry name" value="CALCYPHOSIN"/>
    <property type="match status" value="1"/>
</dbReference>
<dbReference type="InterPro" id="IPR011992">
    <property type="entry name" value="EF-hand-dom_pair"/>
</dbReference>
<evidence type="ECO:0000256" key="2">
    <source>
        <dbReference type="ARBA" id="ARBA00007424"/>
    </source>
</evidence>
<dbReference type="GO" id="GO:0009231">
    <property type="term" value="P:riboflavin biosynthetic process"/>
    <property type="evidence" value="ECO:0007669"/>
    <property type="project" value="UniProtKB-UniPathway"/>
</dbReference>
<comment type="similarity">
    <text evidence="2">Belongs to the DMRL synthase family.</text>
</comment>
<dbReference type="Proteomes" id="UP000664859">
    <property type="component" value="Unassembled WGS sequence"/>
</dbReference>
<dbReference type="GO" id="GO:0009349">
    <property type="term" value="C:riboflavin synthase complex"/>
    <property type="evidence" value="ECO:0007669"/>
    <property type="project" value="InterPro"/>
</dbReference>
<sequence>MSSTLTSADMVQSRSSTRVHAPPGGKTSISFGGDAAPARSTVAAPPPVVVVESKAAPVVIDVVAPAVASPTGAKMRVGIASADGSPLKAATLAALGAAGASTVGSIAVADVLALPFAAASLIKGCSIDCVVVLGQMLETDYWCSREIVQTVTSSLLSLGLAQGVPVVIGLNYERVASNQVDSQANRLVALAQKLSYPDSASPPTCGDKTPRTPTRAAPGSPIAEYSPPTTNGTTAPDANLTTLLEALRGALKKHGATGICGLARKFRISDSDGSGKLDKAEVAKAIAALKLAFSAAQLDEVMGFFDKDGDGQVCYKQFLAGVRGEMSDRRRQLVLAAFGIMDTDKNGTLDARDLRSRYDVTRHPDVMNGKKDKDEALSEFLNTFEAQSKDGKVTPLEWYDYYSNVSASIDEDDYFELMMRNTWRMSGGQGFAANTANRRVLVVHSDGRQTVEEIKDDLGVRGDDVAGMMANLKAQGINAASIELYGGTKSASAAPASAAAAVSPSRRQAPGGKSNLVLG</sequence>
<dbReference type="InterPro" id="IPR002048">
    <property type="entry name" value="EF_hand_dom"/>
</dbReference>
<evidence type="ECO:0000256" key="6">
    <source>
        <dbReference type="ARBA" id="ARBA00022737"/>
    </source>
</evidence>
<dbReference type="GO" id="GO:0016740">
    <property type="term" value="F:transferase activity"/>
    <property type="evidence" value="ECO:0007669"/>
    <property type="project" value="UniProtKB-KW"/>
</dbReference>
<evidence type="ECO:0000259" key="9">
    <source>
        <dbReference type="PROSITE" id="PS50222"/>
    </source>
</evidence>
<keyword evidence="4" id="KW-0808">Transferase</keyword>
<name>A0A835Z5X8_9STRA</name>
<dbReference type="Gene3D" id="3.40.50.960">
    <property type="entry name" value="Lumazine/riboflavin synthase"/>
    <property type="match status" value="1"/>
</dbReference>
<dbReference type="SMART" id="SM00054">
    <property type="entry name" value="EFh"/>
    <property type="match status" value="3"/>
</dbReference>
<reference evidence="10" key="1">
    <citation type="submission" date="2021-02" db="EMBL/GenBank/DDBJ databases">
        <title>First Annotated Genome of the Yellow-green Alga Tribonema minus.</title>
        <authorList>
            <person name="Mahan K.M."/>
        </authorList>
    </citation>
    <scope>NUCLEOTIDE SEQUENCE</scope>
    <source>
        <strain evidence="10">UTEX B ZZ1240</strain>
    </source>
</reference>
<comment type="caution">
    <text evidence="10">The sequence shown here is derived from an EMBL/GenBank/DDBJ whole genome shotgun (WGS) entry which is preliminary data.</text>
</comment>
<evidence type="ECO:0000256" key="3">
    <source>
        <dbReference type="ARBA" id="ARBA00022619"/>
    </source>
</evidence>
<dbReference type="EMBL" id="JAFCMP010000073">
    <property type="protein sequence ID" value="KAG5188252.1"/>
    <property type="molecule type" value="Genomic_DNA"/>
</dbReference>
<dbReference type="Pfam" id="PF13499">
    <property type="entry name" value="EF-hand_7"/>
    <property type="match status" value="1"/>
</dbReference>
<proteinExistence type="inferred from homology"/>
<dbReference type="GO" id="GO:0005509">
    <property type="term" value="F:calcium ion binding"/>
    <property type="evidence" value="ECO:0007669"/>
    <property type="project" value="InterPro"/>
</dbReference>
<comment type="pathway">
    <text evidence="1">Cofactor biosynthesis; riboflavin biosynthesis.</text>
</comment>
<keyword evidence="3" id="KW-0686">Riboflavin biosynthesis</keyword>
<evidence type="ECO:0000256" key="8">
    <source>
        <dbReference type="SAM" id="MobiDB-lite"/>
    </source>
</evidence>
<dbReference type="InterPro" id="IPR002180">
    <property type="entry name" value="LS/RS"/>
</dbReference>
<gene>
    <name evidence="10" type="ORF">JKP88DRAFT_193405</name>
</gene>
<evidence type="ECO:0000313" key="11">
    <source>
        <dbReference type="Proteomes" id="UP000664859"/>
    </source>
</evidence>
<keyword evidence="7" id="KW-0106">Calcium</keyword>
<dbReference type="PROSITE" id="PS50222">
    <property type="entry name" value="EF_HAND_2"/>
    <property type="match status" value="2"/>
</dbReference>
<feature type="region of interest" description="Disordered" evidence="8">
    <location>
        <begin position="500"/>
        <end position="519"/>
    </location>
</feature>
<dbReference type="OrthoDB" id="444540at2759"/>
<dbReference type="SUPFAM" id="SSF47473">
    <property type="entry name" value="EF-hand"/>
    <property type="match status" value="1"/>
</dbReference>
<keyword evidence="6" id="KW-0677">Repeat</keyword>
<dbReference type="InterPro" id="IPR051581">
    <property type="entry name" value="Ca-bind"/>
</dbReference>
<dbReference type="UniPathway" id="UPA00275"/>
<evidence type="ECO:0000313" key="10">
    <source>
        <dbReference type="EMBL" id="KAG5188252.1"/>
    </source>
</evidence>
<evidence type="ECO:0000256" key="4">
    <source>
        <dbReference type="ARBA" id="ARBA00022679"/>
    </source>
</evidence>
<dbReference type="SUPFAM" id="SSF52121">
    <property type="entry name" value="Lumazine synthase"/>
    <property type="match status" value="1"/>
</dbReference>
<dbReference type="InterPro" id="IPR018247">
    <property type="entry name" value="EF_Hand_1_Ca_BS"/>
</dbReference>
<organism evidence="10 11">
    <name type="scientific">Tribonema minus</name>
    <dbReference type="NCBI Taxonomy" id="303371"/>
    <lineage>
        <taxon>Eukaryota</taxon>
        <taxon>Sar</taxon>
        <taxon>Stramenopiles</taxon>
        <taxon>Ochrophyta</taxon>
        <taxon>PX clade</taxon>
        <taxon>Xanthophyceae</taxon>
        <taxon>Tribonematales</taxon>
        <taxon>Tribonemataceae</taxon>
        <taxon>Tribonema</taxon>
    </lineage>
</organism>
<keyword evidence="5" id="KW-0479">Metal-binding</keyword>
<dbReference type="PROSITE" id="PS00018">
    <property type="entry name" value="EF_HAND_1"/>
    <property type="match status" value="2"/>
</dbReference>
<feature type="region of interest" description="Disordered" evidence="8">
    <location>
        <begin position="198"/>
        <end position="236"/>
    </location>
</feature>
<dbReference type="AlphaFoldDB" id="A0A835Z5X8"/>
<accession>A0A835Z5X8</accession>
<dbReference type="InterPro" id="IPR036467">
    <property type="entry name" value="LS/RS_sf"/>
</dbReference>
<feature type="compositionally biased region" description="Polar residues" evidence="8">
    <location>
        <begin position="227"/>
        <end position="236"/>
    </location>
</feature>
<feature type="compositionally biased region" description="Polar residues" evidence="8">
    <location>
        <begin position="1"/>
        <end position="18"/>
    </location>
</feature>
<feature type="region of interest" description="Disordered" evidence="8">
    <location>
        <begin position="1"/>
        <end position="32"/>
    </location>
</feature>
<dbReference type="PANTHER" id="PTHR34524:SF6">
    <property type="entry name" value="CALCYPHOSINE LIKE"/>
    <property type="match status" value="1"/>
</dbReference>